<dbReference type="Gene3D" id="1.10.3340.10">
    <property type="entry name" value="SMc04008-like"/>
    <property type="match status" value="1"/>
</dbReference>
<organism evidence="7">
    <name type="scientific">Micromonas pusilla (strain CCMP1545)</name>
    <name type="common">Picoplanktonic green alga</name>
    <dbReference type="NCBI Taxonomy" id="564608"/>
    <lineage>
        <taxon>Eukaryota</taxon>
        <taxon>Viridiplantae</taxon>
        <taxon>Chlorophyta</taxon>
        <taxon>Mamiellophyceae</taxon>
        <taxon>Mamiellales</taxon>
        <taxon>Mamiellaceae</taxon>
        <taxon>Micromonas</taxon>
    </lineage>
</organism>
<dbReference type="OMA" id="NCLAKWM"/>
<gene>
    <name evidence="6" type="primary">CNX1G</name>
    <name evidence="6" type="ORF">MICPUCDRAFT_60392</name>
</gene>
<dbReference type="InterPro" id="IPR036425">
    <property type="entry name" value="MoaB/Mog-like_dom_sf"/>
</dbReference>
<feature type="region of interest" description="Disordered" evidence="4">
    <location>
        <begin position="106"/>
        <end position="158"/>
    </location>
</feature>
<dbReference type="InterPro" id="IPR036810">
    <property type="entry name" value="SMc04008-like_sf"/>
</dbReference>
<dbReference type="NCBIfam" id="TIGR00177">
    <property type="entry name" value="molyb_syn"/>
    <property type="match status" value="1"/>
</dbReference>
<keyword evidence="3" id="KW-0501">Molybdenum cofactor biosynthesis</keyword>
<evidence type="ECO:0000256" key="3">
    <source>
        <dbReference type="ARBA" id="ARBA00023150"/>
    </source>
</evidence>
<accession>C1MY41</accession>
<dbReference type="RefSeq" id="XP_003060806.1">
    <property type="nucleotide sequence ID" value="XM_003060760.1"/>
</dbReference>
<dbReference type="Gene3D" id="3.40.980.10">
    <property type="entry name" value="MoaB/Mog-like domain"/>
    <property type="match status" value="1"/>
</dbReference>
<feature type="compositionally biased region" description="Low complexity" evidence="4">
    <location>
        <begin position="116"/>
        <end position="142"/>
    </location>
</feature>
<protein>
    <recommendedName>
        <fullName evidence="2">molybdopterin molybdotransferase</fullName>
        <ecNumber evidence="2">2.10.1.1</ecNumber>
    </recommendedName>
</protein>
<keyword evidence="7" id="KW-1185">Reference proteome</keyword>
<dbReference type="PROSITE" id="PS01078">
    <property type="entry name" value="MOCF_BIOSYNTHESIS_1"/>
    <property type="match status" value="1"/>
</dbReference>
<dbReference type="InterPro" id="IPR001453">
    <property type="entry name" value="MoaB/Mog_dom"/>
</dbReference>
<reference evidence="6 7" key="1">
    <citation type="journal article" date="2009" name="Science">
        <title>Green evolution and dynamic adaptations revealed by genomes of the marine picoeukaryotes Micromonas.</title>
        <authorList>
            <person name="Worden A.Z."/>
            <person name="Lee J.H."/>
            <person name="Mock T."/>
            <person name="Rouze P."/>
            <person name="Simmons M.P."/>
            <person name="Aerts A.L."/>
            <person name="Allen A.E."/>
            <person name="Cuvelier M.L."/>
            <person name="Derelle E."/>
            <person name="Everett M.V."/>
            <person name="Foulon E."/>
            <person name="Grimwood J."/>
            <person name="Gundlach H."/>
            <person name="Henrissat B."/>
            <person name="Napoli C."/>
            <person name="McDonald S.M."/>
            <person name="Parker M.S."/>
            <person name="Rombauts S."/>
            <person name="Salamov A."/>
            <person name="Von Dassow P."/>
            <person name="Badger J.H."/>
            <person name="Coutinho P.M."/>
            <person name="Demir E."/>
            <person name="Dubchak I."/>
            <person name="Gentemann C."/>
            <person name="Eikrem W."/>
            <person name="Gready J.E."/>
            <person name="John U."/>
            <person name="Lanier W."/>
            <person name="Lindquist E.A."/>
            <person name="Lucas S."/>
            <person name="Mayer K.F."/>
            <person name="Moreau H."/>
            <person name="Not F."/>
            <person name="Otillar R."/>
            <person name="Panaud O."/>
            <person name="Pangilinan J."/>
            <person name="Paulsen I."/>
            <person name="Piegu B."/>
            <person name="Poliakov A."/>
            <person name="Robbens S."/>
            <person name="Schmutz J."/>
            <person name="Toulza E."/>
            <person name="Wyss T."/>
            <person name="Zelensky A."/>
            <person name="Zhou K."/>
            <person name="Armbrust E.V."/>
            <person name="Bhattacharya D."/>
            <person name="Goodenough U.W."/>
            <person name="Van de Peer Y."/>
            <person name="Grigoriev I.V."/>
        </authorList>
    </citation>
    <scope>NUCLEOTIDE SEQUENCE [LARGE SCALE GENOMIC DNA]</scope>
    <source>
        <strain evidence="6 7">CCMP1545</strain>
    </source>
</reference>
<dbReference type="OrthoDB" id="4349954at2759"/>
<evidence type="ECO:0000256" key="1">
    <source>
        <dbReference type="ARBA" id="ARBA00005046"/>
    </source>
</evidence>
<feature type="domain" description="MoaB/Mog" evidence="5">
    <location>
        <begin position="192"/>
        <end position="348"/>
    </location>
</feature>
<evidence type="ECO:0000313" key="7">
    <source>
        <dbReference type="Proteomes" id="UP000001876"/>
    </source>
</evidence>
<dbReference type="InterPro" id="IPR008284">
    <property type="entry name" value="MoCF_biosynth_CS"/>
</dbReference>
<dbReference type="EC" id="2.10.1.1" evidence="2"/>
<dbReference type="eggNOG" id="KOG2371">
    <property type="taxonomic scope" value="Eukaryota"/>
</dbReference>
<dbReference type="InterPro" id="IPR023163">
    <property type="entry name" value="SMc04008-like_domain"/>
</dbReference>
<evidence type="ECO:0000256" key="2">
    <source>
        <dbReference type="ARBA" id="ARBA00013269"/>
    </source>
</evidence>
<evidence type="ECO:0000313" key="6">
    <source>
        <dbReference type="EMBL" id="EEH55575.1"/>
    </source>
</evidence>
<dbReference type="PANTHER" id="PTHR43764:SF1">
    <property type="entry name" value="MOLYBDOPTERIN MOLYBDOTRANSFERASE"/>
    <property type="match status" value="1"/>
</dbReference>
<dbReference type="SUPFAM" id="SSF53218">
    <property type="entry name" value="Molybdenum cofactor biosynthesis proteins"/>
    <property type="match status" value="1"/>
</dbReference>
<evidence type="ECO:0000256" key="4">
    <source>
        <dbReference type="SAM" id="MobiDB-lite"/>
    </source>
</evidence>
<dbReference type="GO" id="GO:0061599">
    <property type="term" value="F:molybdopterin molybdotransferase activity"/>
    <property type="evidence" value="ECO:0007669"/>
    <property type="project" value="UniProtKB-EC"/>
</dbReference>
<dbReference type="PANTHER" id="PTHR43764">
    <property type="entry name" value="MOLYBDENUM COFACTOR BIOSYNTHESIS"/>
    <property type="match status" value="1"/>
</dbReference>
<dbReference type="Proteomes" id="UP000001876">
    <property type="component" value="Unassembled WGS sequence"/>
</dbReference>
<dbReference type="KEGG" id="mpp:MICPUCDRAFT_60392"/>
<dbReference type="EMBL" id="GG663742">
    <property type="protein sequence ID" value="EEH55575.1"/>
    <property type="molecule type" value="Genomic_DNA"/>
</dbReference>
<dbReference type="CDD" id="cd00886">
    <property type="entry name" value="MogA_MoaB"/>
    <property type="match status" value="1"/>
</dbReference>
<comment type="pathway">
    <text evidence="1">Cofactor biosynthesis; molybdopterin biosynthesis.</text>
</comment>
<dbReference type="Pfam" id="PF00994">
    <property type="entry name" value="MoCF_biosynth"/>
    <property type="match status" value="1"/>
</dbReference>
<sequence length="354" mass="36923">MVDAQTTEKIEAYAFRALVAHMRERADVSNIDQMNLAGFCRNCLAKWYLVGARKNGDAAMRYDDALERVYGEPYGDWKKKHQTKATDAQMESFEKNKHLHAKHDEAALRDPPPPAAAAAAAPSEKIPTTTTTTTPSTSNAPTASPPPPPPLAARGGASSVCCEPADALAAAAAATASTSTATGGVPTSVRLGVVTVSDRAFDGEYEDVTGPALVCQMTAAAAEPKDPGGHGFTLFSHQRVVVPDDARKIAAAIKTLAASGCNLVLTTGGTGLSSRDVTPEATTSVLHKLAPGIPEAMHRAAVDRGVPHAMLSRSAAGVRDRCLVINLPGRPHAARDDLDVVMPVLAHAISQVSA</sequence>
<dbReference type="AlphaFoldDB" id="C1MY41"/>
<dbReference type="SUPFAM" id="SSF158757">
    <property type="entry name" value="SMc04008-like"/>
    <property type="match status" value="1"/>
</dbReference>
<dbReference type="GeneID" id="9685939"/>
<dbReference type="SMART" id="SM00852">
    <property type="entry name" value="MoCF_biosynth"/>
    <property type="match status" value="1"/>
</dbReference>
<dbReference type="GO" id="GO:0006777">
    <property type="term" value="P:Mo-molybdopterin cofactor biosynthetic process"/>
    <property type="evidence" value="ECO:0007669"/>
    <property type="project" value="UniProtKB-KW"/>
</dbReference>
<proteinExistence type="predicted"/>
<dbReference type="STRING" id="564608.C1MY41"/>
<evidence type="ECO:0000259" key="5">
    <source>
        <dbReference type="SMART" id="SM00852"/>
    </source>
</evidence>
<name>C1MY41_MICPC</name>
<dbReference type="InterPro" id="IPR051920">
    <property type="entry name" value="MPT_Adenylyltrnsfr/MoaC-Rel"/>
</dbReference>
<dbReference type="Pfam" id="PF06844">
    <property type="entry name" value="DUF1244"/>
    <property type="match status" value="1"/>
</dbReference>